<dbReference type="InterPro" id="IPR054722">
    <property type="entry name" value="PolX-like_BBD"/>
</dbReference>
<evidence type="ECO:0000259" key="1">
    <source>
        <dbReference type="Pfam" id="PF22936"/>
    </source>
</evidence>
<gene>
    <name evidence="2" type="ORF">Pfra01_000936900</name>
</gene>
<dbReference type="EMBL" id="BSXT01000870">
    <property type="protein sequence ID" value="GMF35420.1"/>
    <property type="molecule type" value="Genomic_DNA"/>
</dbReference>
<feature type="domain" description="Retrovirus-related Pol polyprotein from transposon TNT 1-94-like beta-barrel" evidence="1">
    <location>
        <begin position="181"/>
        <end position="234"/>
    </location>
</feature>
<sequence>MTQLRKLRLQENGNMPDHLGEVRRLIDRIALLGKPLDESEKPAILIGTLPDTYDNVRMIDAKDENLTKEAKTKPCLADLVEAEVEAEAEVVDVVVNEVAVDAVVDEAEAEALSMVVEEAIKHLDEDVADMAPVQEPAFIVEKKITTYVSAHTWVDAHQVVLRDPSLLKRKQDGRRNKRDESNAVVRVGGNNWLNVSGVGSVKKEIQTSSGRRIMTLHGVRYVPELQCSLFPVRRQAARSLPADEKVRVHFDDEEFAKVKLQQGSTYAKVDKTNLYCLELESPMDTAMVVNTEEEDRCSCGTLVWVTQDRQRLMLYSDMPTGRCWKLI</sequence>
<dbReference type="Proteomes" id="UP001165121">
    <property type="component" value="Unassembled WGS sequence"/>
</dbReference>
<accession>A0A9W6XBN3</accession>
<dbReference type="AlphaFoldDB" id="A0A9W6XBN3"/>
<protein>
    <submittedName>
        <fullName evidence="2">Unnamed protein product</fullName>
    </submittedName>
</protein>
<comment type="caution">
    <text evidence="2">The sequence shown here is derived from an EMBL/GenBank/DDBJ whole genome shotgun (WGS) entry which is preliminary data.</text>
</comment>
<proteinExistence type="predicted"/>
<evidence type="ECO:0000313" key="3">
    <source>
        <dbReference type="Proteomes" id="UP001165121"/>
    </source>
</evidence>
<name>A0A9W6XBN3_9STRA</name>
<dbReference type="OrthoDB" id="121492at2759"/>
<organism evidence="2 3">
    <name type="scientific">Phytophthora fragariaefolia</name>
    <dbReference type="NCBI Taxonomy" id="1490495"/>
    <lineage>
        <taxon>Eukaryota</taxon>
        <taxon>Sar</taxon>
        <taxon>Stramenopiles</taxon>
        <taxon>Oomycota</taxon>
        <taxon>Peronosporomycetes</taxon>
        <taxon>Peronosporales</taxon>
        <taxon>Peronosporaceae</taxon>
        <taxon>Phytophthora</taxon>
    </lineage>
</organism>
<reference evidence="2" key="1">
    <citation type="submission" date="2023-04" db="EMBL/GenBank/DDBJ databases">
        <title>Phytophthora fragariaefolia NBRC 109709.</title>
        <authorList>
            <person name="Ichikawa N."/>
            <person name="Sato H."/>
            <person name="Tonouchi N."/>
        </authorList>
    </citation>
    <scope>NUCLEOTIDE SEQUENCE</scope>
    <source>
        <strain evidence="2">NBRC 109709</strain>
    </source>
</reference>
<evidence type="ECO:0000313" key="2">
    <source>
        <dbReference type="EMBL" id="GMF35420.1"/>
    </source>
</evidence>
<dbReference type="Pfam" id="PF22936">
    <property type="entry name" value="Pol_BBD"/>
    <property type="match status" value="1"/>
</dbReference>
<keyword evidence="3" id="KW-1185">Reference proteome</keyword>